<dbReference type="EMBL" id="PYAW01000001">
    <property type="protein sequence ID" value="PSL50243.1"/>
    <property type="molecule type" value="Genomic_DNA"/>
</dbReference>
<reference evidence="1 2" key="1">
    <citation type="submission" date="2018-03" db="EMBL/GenBank/DDBJ databases">
        <title>Genomic Encyclopedia of Archaeal and Bacterial Type Strains, Phase II (KMG-II): from individual species to whole genera.</title>
        <authorList>
            <person name="Goeker M."/>
        </authorList>
    </citation>
    <scope>NUCLEOTIDE SEQUENCE [LARGE SCALE GENOMIC DNA]</scope>
    <source>
        <strain evidence="1 2">DSM 24859</strain>
    </source>
</reference>
<evidence type="ECO:0000313" key="2">
    <source>
        <dbReference type="Proteomes" id="UP000240971"/>
    </source>
</evidence>
<dbReference type="OrthoDB" id="9805535at2"/>
<protein>
    <submittedName>
        <fullName evidence="1">Uncharacterized protein</fullName>
    </submittedName>
</protein>
<dbReference type="Proteomes" id="UP000240971">
    <property type="component" value="Unassembled WGS sequence"/>
</dbReference>
<dbReference type="SUPFAM" id="SSF52540">
    <property type="entry name" value="P-loop containing nucleoside triphosphate hydrolases"/>
    <property type="match status" value="1"/>
</dbReference>
<proteinExistence type="predicted"/>
<organism evidence="1 2">
    <name type="scientific">Chitinophaga niastensis</name>
    <dbReference type="NCBI Taxonomy" id="536980"/>
    <lineage>
        <taxon>Bacteria</taxon>
        <taxon>Pseudomonadati</taxon>
        <taxon>Bacteroidota</taxon>
        <taxon>Chitinophagia</taxon>
        <taxon>Chitinophagales</taxon>
        <taxon>Chitinophagaceae</taxon>
        <taxon>Chitinophaga</taxon>
    </lineage>
</organism>
<evidence type="ECO:0000313" key="1">
    <source>
        <dbReference type="EMBL" id="PSL50243.1"/>
    </source>
</evidence>
<dbReference type="Gene3D" id="3.40.50.300">
    <property type="entry name" value="P-loop containing nucleotide triphosphate hydrolases"/>
    <property type="match status" value="1"/>
</dbReference>
<accession>A0A2P8HVI0</accession>
<dbReference type="InterPro" id="IPR027417">
    <property type="entry name" value="P-loop_NTPase"/>
</dbReference>
<gene>
    <name evidence="1" type="ORF">CLV51_1011587</name>
</gene>
<dbReference type="AlphaFoldDB" id="A0A2P8HVI0"/>
<comment type="caution">
    <text evidence="1">The sequence shown here is derived from an EMBL/GenBank/DDBJ whole genome shotgun (WGS) entry which is preliminary data.</text>
</comment>
<sequence>MKNVIGLPARGENFYQRTREIEKVIQSLSNGNNIQITAPRRIGKTSIL</sequence>
<name>A0A2P8HVI0_CHINA</name>
<dbReference type="RefSeq" id="WP_158266952.1">
    <property type="nucleotide sequence ID" value="NZ_PYAW01000001.1"/>
</dbReference>
<keyword evidence="2" id="KW-1185">Reference proteome</keyword>